<keyword evidence="6 9" id="KW-0456">Lyase</keyword>
<dbReference type="AlphaFoldDB" id="A0A934KG63"/>
<evidence type="ECO:0000256" key="1">
    <source>
        <dbReference type="ARBA" id="ARBA00003670"/>
    </source>
</evidence>
<evidence type="ECO:0000256" key="7">
    <source>
        <dbReference type="ARBA" id="ARBA00023300"/>
    </source>
</evidence>
<comment type="similarity">
    <text evidence="2 9">Belongs to the PEPCase type 1 family.</text>
</comment>
<keyword evidence="13" id="KW-1185">Reference proteome</keyword>
<name>A0A934KG63_9BACT</name>
<feature type="active site" evidence="9">
    <location>
        <position position="531"/>
    </location>
</feature>
<evidence type="ECO:0000256" key="8">
    <source>
        <dbReference type="ARBA" id="ARBA00048995"/>
    </source>
</evidence>
<evidence type="ECO:0000256" key="4">
    <source>
        <dbReference type="ARBA" id="ARBA00022419"/>
    </source>
</evidence>
<reference evidence="12" key="1">
    <citation type="submission" date="2020-10" db="EMBL/GenBank/DDBJ databases">
        <title>Ca. Dormibacterota MAGs.</title>
        <authorList>
            <person name="Montgomery K."/>
        </authorList>
    </citation>
    <scope>NUCLEOTIDE SEQUENCE [LARGE SCALE GENOMIC DNA]</scope>
    <source>
        <strain evidence="12">SC8812_S17_10</strain>
    </source>
</reference>
<evidence type="ECO:0000256" key="6">
    <source>
        <dbReference type="ARBA" id="ARBA00023239"/>
    </source>
</evidence>
<dbReference type="EC" id="4.1.1.31" evidence="3 9"/>
<dbReference type="InterPro" id="IPR015813">
    <property type="entry name" value="Pyrv/PenolPyrv_kinase-like_dom"/>
</dbReference>
<comment type="catalytic activity">
    <reaction evidence="8 9">
        <text>oxaloacetate + phosphate = phosphoenolpyruvate + hydrogencarbonate</text>
        <dbReference type="Rhea" id="RHEA:28370"/>
        <dbReference type="ChEBI" id="CHEBI:16452"/>
        <dbReference type="ChEBI" id="CHEBI:17544"/>
        <dbReference type="ChEBI" id="CHEBI:43474"/>
        <dbReference type="ChEBI" id="CHEBI:58702"/>
        <dbReference type="EC" id="4.1.1.31"/>
    </reaction>
</comment>
<protein>
    <recommendedName>
        <fullName evidence="4 9">Phosphoenolpyruvate carboxylase</fullName>
        <shortName evidence="9">PEPC</shortName>
        <shortName evidence="9">PEPCase</shortName>
        <ecNumber evidence="3 9">4.1.1.31</ecNumber>
    </recommendedName>
</protein>
<proteinExistence type="inferred from homology"/>
<feature type="active site" evidence="9 10">
    <location>
        <position position="136"/>
    </location>
</feature>
<dbReference type="InterPro" id="IPR018129">
    <property type="entry name" value="PEP_COase_Lys_AS"/>
</dbReference>
<evidence type="ECO:0000256" key="3">
    <source>
        <dbReference type="ARBA" id="ARBA00012305"/>
    </source>
</evidence>
<evidence type="ECO:0000313" key="13">
    <source>
        <dbReference type="Proteomes" id="UP000612893"/>
    </source>
</evidence>
<dbReference type="SUPFAM" id="SSF51621">
    <property type="entry name" value="Phosphoenolpyruvate/pyruvate domain"/>
    <property type="match status" value="1"/>
</dbReference>
<dbReference type="Gene3D" id="1.20.1440.90">
    <property type="entry name" value="Phosphoenolpyruvate/pyruvate domain"/>
    <property type="match status" value="1"/>
</dbReference>
<organism evidence="12 13">
    <name type="scientific">Candidatus Nephthysia bennettiae</name>
    <dbReference type="NCBI Taxonomy" id="3127016"/>
    <lineage>
        <taxon>Bacteria</taxon>
        <taxon>Bacillati</taxon>
        <taxon>Candidatus Dormiibacterota</taxon>
        <taxon>Candidatus Dormibacteria</taxon>
        <taxon>Candidatus Dormibacterales</taxon>
        <taxon>Candidatus Dormibacteraceae</taxon>
        <taxon>Candidatus Nephthysia</taxon>
    </lineage>
</organism>
<dbReference type="GO" id="GO:0008964">
    <property type="term" value="F:phosphoenolpyruvate carboxylase activity"/>
    <property type="evidence" value="ECO:0007669"/>
    <property type="project" value="UniProtKB-UniRule"/>
</dbReference>
<dbReference type="PROSITE" id="PS00781">
    <property type="entry name" value="PEPCASE_1"/>
    <property type="match status" value="1"/>
</dbReference>
<evidence type="ECO:0000256" key="2">
    <source>
        <dbReference type="ARBA" id="ARBA00008346"/>
    </source>
</evidence>
<comment type="caution">
    <text evidence="12">The sequence shown here is derived from an EMBL/GenBank/DDBJ whole genome shotgun (WGS) entry which is preliminary data.</text>
</comment>
<evidence type="ECO:0000256" key="11">
    <source>
        <dbReference type="SAM" id="Coils"/>
    </source>
</evidence>
<feature type="coiled-coil region" evidence="11">
    <location>
        <begin position="49"/>
        <end position="97"/>
    </location>
</feature>
<dbReference type="PRINTS" id="PR00150">
    <property type="entry name" value="PEPCARBXLASE"/>
</dbReference>
<comment type="cofactor">
    <cofactor evidence="9">
        <name>Mg(2+)</name>
        <dbReference type="ChEBI" id="CHEBI:18420"/>
    </cofactor>
</comment>
<dbReference type="PANTHER" id="PTHR30523">
    <property type="entry name" value="PHOSPHOENOLPYRUVATE CARBOXYLASE"/>
    <property type="match status" value="1"/>
</dbReference>
<dbReference type="InterPro" id="IPR022805">
    <property type="entry name" value="PEP_COase_bac/pln-type"/>
</dbReference>
<evidence type="ECO:0000256" key="5">
    <source>
        <dbReference type="ARBA" id="ARBA00022842"/>
    </source>
</evidence>
<dbReference type="HAMAP" id="MF_00595">
    <property type="entry name" value="PEPcase_type1"/>
    <property type="match status" value="1"/>
</dbReference>
<gene>
    <name evidence="9" type="primary">ppc</name>
    <name evidence="12" type="ORF">JF922_26070</name>
</gene>
<evidence type="ECO:0000256" key="9">
    <source>
        <dbReference type="HAMAP-Rule" id="MF_00595"/>
    </source>
</evidence>
<dbReference type="PANTHER" id="PTHR30523:SF6">
    <property type="entry name" value="PHOSPHOENOLPYRUVATE CARBOXYLASE"/>
    <property type="match status" value="1"/>
</dbReference>
<dbReference type="GO" id="GO:0006107">
    <property type="term" value="P:oxaloacetate metabolic process"/>
    <property type="evidence" value="ECO:0007669"/>
    <property type="project" value="UniProtKB-UniRule"/>
</dbReference>
<keyword evidence="7 9" id="KW-0120">Carbon dioxide fixation</keyword>
<sequence>MPAALRRDVRLLGDLLGQVLTEFGGADLLDSVERLRRTVIASREDPERYEDAERLAASWSQERAELVARAFACYFHLANLAEERHRARILRERARAREAVSESLAATAAEIRADRGDARLHELVAELKLQPVFTAHPTEARRRAVVTATRRIDSQLELLEDPRCSADEQREARRRLLEEVDLLWRTSQLRSTAVQPQDEVRTVMSVFDDTLFRIVPAVYRRLDAALGGSEDGRMPPQAPAFVRFGSWVGGDRDGNPSVTAQVTAEAARIQTDHVLRGLEAAATRIGRALTADATTTAPSAELTTRLGAARAADAAALDEIEARSPGEPHRQFLLWVAERIRATRLEKPPLAYGSPAELMDDLHELQGSLAAAGASRLAYGEVQHLVWQVQTFGFHLAELEVRQHSKVHDRALVELREGKPRSPETEEVLATLRVVADLQRRLGLDACRRYVVSFTRDVADVAAVYELAARAARESGGAPPLLDVVPLFETSDDLQRAPSILEGMLELEPVQRRLAEGAGLEVMLGYSDSTKEIGPVSATLALHEAQARMAEWSVARGVRLTIFHGRGGALGRGGGPANRAVLAQPPGSLQGHFKVTEQGEVIFARYGNPAIALRHLEQVASAVLLASSPSVEARSRRAAEEFGDLTGRMDEAARGAYRGLVETEGFEEWFGRVSPIEELSSMRIGSRPARRQSSLRLEDLRAIPWVFAWSQMRLNLPGWYGLGSALAQADLDELRRAYSEWPLFNVLLDNAEMSLAKTDRRIAGRYLDLGGRPELTSRVLEEYDLTTERVLAVTGHGRLLENRRVLSWAVELRNPYVDALSHLQLRALRALRAGVEDADERERVQRLLLLTVNGVAAGLQNTG</sequence>
<evidence type="ECO:0000313" key="12">
    <source>
        <dbReference type="EMBL" id="MBJ7601530.1"/>
    </source>
</evidence>
<dbReference type="GO" id="GO:0015977">
    <property type="term" value="P:carbon fixation"/>
    <property type="evidence" value="ECO:0007669"/>
    <property type="project" value="UniProtKB-UniRule"/>
</dbReference>
<dbReference type="Pfam" id="PF00311">
    <property type="entry name" value="PEPcase"/>
    <property type="match status" value="2"/>
</dbReference>
<keyword evidence="5 9" id="KW-0460">Magnesium</keyword>
<comment type="subunit">
    <text evidence="9">Homotetramer.</text>
</comment>
<evidence type="ECO:0000256" key="10">
    <source>
        <dbReference type="PROSITE-ProRule" id="PRU10111"/>
    </source>
</evidence>
<comment type="function">
    <text evidence="1 9">Forms oxaloacetate, a four-carbon dicarboxylic acid source for the tricarboxylic acid cycle.</text>
</comment>
<dbReference type="GO" id="GO:0000287">
    <property type="term" value="F:magnesium ion binding"/>
    <property type="evidence" value="ECO:0007669"/>
    <property type="project" value="UniProtKB-UniRule"/>
</dbReference>
<dbReference type="RefSeq" id="WP_350341511.1">
    <property type="nucleotide sequence ID" value="NZ_JAEKNR010000249.1"/>
</dbReference>
<accession>A0A934KG63</accession>
<keyword evidence="11" id="KW-0175">Coiled coil</keyword>
<dbReference type="InterPro" id="IPR021135">
    <property type="entry name" value="PEP_COase"/>
</dbReference>
<dbReference type="Proteomes" id="UP000612893">
    <property type="component" value="Unassembled WGS sequence"/>
</dbReference>
<dbReference type="EMBL" id="JAEKNR010000249">
    <property type="protein sequence ID" value="MBJ7601530.1"/>
    <property type="molecule type" value="Genomic_DNA"/>
</dbReference>